<evidence type="ECO:0000313" key="2">
    <source>
        <dbReference type="Proteomes" id="UP000612329"/>
    </source>
</evidence>
<dbReference type="AlphaFoldDB" id="A0A8J3BMA6"/>
<accession>A0A8J3BMA6</accession>
<dbReference type="Proteomes" id="UP000612329">
    <property type="component" value="Unassembled WGS sequence"/>
</dbReference>
<organism evidence="1 2">
    <name type="scientific">Yeosuana aromativorans</name>
    <dbReference type="NCBI Taxonomy" id="288019"/>
    <lineage>
        <taxon>Bacteria</taxon>
        <taxon>Pseudomonadati</taxon>
        <taxon>Bacteroidota</taxon>
        <taxon>Flavobacteriia</taxon>
        <taxon>Flavobacteriales</taxon>
        <taxon>Flavobacteriaceae</taxon>
        <taxon>Yeosuana</taxon>
    </lineage>
</organism>
<keyword evidence="2" id="KW-1185">Reference proteome</keyword>
<gene>
    <name evidence="1" type="ORF">GCM10007962_18730</name>
</gene>
<sequence length="194" mass="21957">MAQDIRELFKEAQHVSHEIMPDNHQSRFLDKLDKALPVKNKSSFNGLRIAASIVLLIGLGYGTYKYYGPSSTIVPETNVAATKTVTTKTLGDVSPALKKVEDYYLASINLELSKMKYTPETKDLFDGYLQQLDELNKEYQRLSVELTENGPTELTVNALIDNLKFRLNLLYRLREQLKEFSASDTQSDEASQSI</sequence>
<reference evidence="1" key="2">
    <citation type="submission" date="2020-09" db="EMBL/GenBank/DDBJ databases">
        <authorList>
            <person name="Sun Q."/>
            <person name="Ohkuma M."/>
        </authorList>
    </citation>
    <scope>NUCLEOTIDE SEQUENCE</scope>
    <source>
        <strain evidence="1">JCM 12862</strain>
    </source>
</reference>
<dbReference type="RefSeq" id="WP_188652375.1">
    <property type="nucleotide sequence ID" value="NZ_BMNR01000004.1"/>
</dbReference>
<proteinExistence type="predicted"/>
<reference evidence="1" key="1">
    <citation type="journal article" date="2014" name="Int. J. Syst. Evol. Microbiol.">
        <title>Complete genome sequence of Corynebacterium casei LMG S-19264T (=DSM 44701T), isolated from a smear-ripened cheese.</title>
        <authorList>
            <consortium name="US DOE Joint Genome Institute (JGI-PGF)"/>
            <person name="Walter F."/>
            <person name="Albersmeier A."/>
            <person name="Kalinowski J."/>
            <person name="Ruckert C."/>
        </authorList>
    </citation>
    <scope>NUCLEOTIDE SEQUENCE</scope>
    <source>
        <strain evidence="1">JCM 12862</strain>
    </source>
</reference>
<evidence type="ECO:0000313" key="1">
    <source>
        <dbReference type="EMBL" id="GGK24740.1"/>
    </source>
</evidence>
<dbReference type="EMBL" id="BMNR01000004">
    <property type="protein sequence ID" value="GGK24740.1"/>
    <property type="molecule type" value="Genomic_DNA"/>
</dbReference>
<name>A0A8J3BMA6_9FLAO</name>
<comment type="caution">
    <text evidence="1">The sequence shown here is derived from an EMBL/GenBank/DDBJ whole genome shotgun (WGS) entry which is preliminary data.</text>
</comment>
<protein>
    <submittedName>
        <fullName evidence="1">Uncharacterized protein</fullName>
    </submittedName>
</protein>